<dbReference type="AlphaFoldDB" id="A0A0C9ULZ8"/>
<dbReference type="Proteomes" id="UP000054279">
    <property type="component" value="Unassembled WGS sequence"/>
</dbReference>
<feature type="compositionally biased region" description="Basic and acidic residues" evidence="1">
    <location>
        <begin position="171"/>
        <end position="204"/>
    </location>
</feature>
<evidence type="ECO:0000313" key="3">
    <source>
        <dbReference type="Proteomes" id="UP000054279"/>
    </source>
</evidence>
<accession>A0A0C9ULZ8</accession>
<protein>
    <submittedName>
        <fullName evidence="2">Uncharacterized protein</fullName>
    </submittedName>
</protein>
<dbReference type="EMBL" id="KN837368">
    <property type="protein sequence ID" value="KIJ26461.1"/>
    <property type="molecule type" value="Genomic_DNA"/>
</dbReference>
<dbReference type="HOGENOM" id="CLU_1344006_0_0_1"/>
<proteinExistence type="predicted"/>
<reference evidence="2 3" key="1">
    <citation type="submission" date="2014-06" db="EMBL/GenBank/DDBJ databases">
        <title>Evolutionary Origins and Diversification of the Mycorrhizal Mutualists.</title>
        <authorList>
            <consortium name="DOE Joint Genome Institute"/>
            <consortium name="Mycorrhizal Genomics Consortium"/>
            <person name="Kohler A."/>
            <person name="Kuo A."/>
            <person name="Nagy L.G."/>
            <person name="Floudas D."/>
            <person name="Copeland A."/>
            <person name="Barry K.W."/>
            <person name="Cichocki N."/>
            <person name="Veneault-Fourrey C."/>
            <person name="LaButti K."/>
            <person name="Lindquist E.A."/>
            <person name="Lipzen A."/>
            <person name="Lundell T."/>
            <person name="Morin E."/>
            <person name="Murat C."/>
            <person name="Riley R."/>
            <person name="Ohm R."/>
            <person name="Sun H."/>
            <person name="Tunlid A."/>
            <person name="Henrissat B."/>
            <person name="Grigoriev I.V."/>
            <person name="Hibbett D.S."/>
            <person name="Martin F."/>
        </authorList>
    </citation>
    <scope>NUCLEOTIDE SEQUENCE [LARGE SCALE GENOMIC DNA]</scope>
    <source>
        <strain evidence="2 3">SS14</strain>
    </source>
</reference>
<organism evidence="2 3">
    <name type="scientific">Sphaerobolus stellatus (strain SS14)</name>
    <dbReference type="NCBI Taxonomy" id="990650"/>
    <lineage>
        <taxon>Eukaryota</taxon>
        <taxon>Fungi</taxon>
        <taxon>Dikarya</taxon>
        <taxon>Basidiomycota</taxon>
        <taxon>Agaricomycotina</taxon>
        <taxon>Agaricomycetes</taxon>
        <taxon>Phallomycetidae</taxon>
        <taxon>Geastrales</taxon>
        <taxon>Sphaerobolaceae</taxon>
        <taxon>Sphaerobolus</taxon>
    </lineage>
</organism>
<evidence type="ECO:0000313" key="2">
    <source>
        <dbReference type="EMBL" id="KIJ26461.1"/>
    </source>
</evidence>
<sequence>MDTCSSCTTTDAMDTAGSYAITLYSPLHNGPNKDIVTREQPNWTWIIHHVNRIYGIPRRNVSLLYYTEIDGEITIFRYHVPTHTFWGNLPNVSGSSSIGSDENVAQNPMINVLEDEDKVRRLKEGLRGRLFSRLPPPRYCAENSTFEFPAQFPSSKPPLEPQNHPQNPKNRKTERTDEKCRESAPIPEDHPQRRHNSKLERLQP</sequence>
<evidence type="ECO:0000256" key="1">
    <source>
        <dbReference type="SAM" id="MobiDB-lite"/>
    </source>
</evidence>
<name>A0A0C9ULZ8_SPHS4</name>
<feature type="region of interest" description="Disordered" evidence="1">
    <location>
        <begin position="150"/>
        <end position="204"/>
    </location>
</feature>
<gene>
    <name evidence="2" type="ORF">M422DRAFT_272445</name>
</gene>
<keyword evidence="3" id="KW-1185">Reference proteome</keyword>